<dbReference type="GO" id="GO:0000049">
    <property type="term" value="F:tRNA binding"/>
    <property type="evidence" value="ECO:0007669"/>
    <property type="project" value="TreeGrafter"/>
</dbReference>
<evidence type="ECO:0000313" key="3">
    <source>
        <dbReference type="Proteomes" id="UP000233551"/>
    </source>
</evidence>
<dbReference type="STRING" id="22663.A0A2I0HFP0"/>
<comment type="caution">
    <text evidence="2">The sequence shown here is derived from an EMBL/GenBank/DDBJ whole genome shotgun (WGS) entry which is preliminary data.</text>
</comment>
<dbReference type="UniPathway" id="UPA00988"/>
<dbReference type="GO" id="GO:0005829">
    <property type="term" value="C:cytosol"/>
    <property type="evidence" value="ECO:0007669"/>
    <property type="project" value="TreeGrafter"/>
</dbReference>
<feature type="domain" description="ELP1 first N-terminal beta-propeller" evidence="1">
    <location>
        <begin position="2"/>
        <end position="71"/>
    </location>
</feature>
<dbReference type="InterPro" id="IPR056164">
    <property type="entry name" value="Beta-prop_ELP1_1st"/>
</dbReference>
<feature type="non-terminal residue" evidence="2">
    <location>
        <position position="79"/>
    </location>
</feature>
<protein>
    <recommendedName>
        <fullName evidence="1">ELP1 first N-terminal beta-propeller domain-containing protein</fullName>
    </recommendedName>
</protein>
<reference evidence="2 3" key="1">
    <citation type="submission" date="2017-11" db="EMBL/GenBank/DDBJ databases">
        <title>De-novo sequencing of pomegranate (Punica granatum L.) genome.</title>
        <authorList>
            <person name="Akparov Z."/>
            <person name="Amiraslanov A."/>
            <person name="Hajiyeva S."/>
            <person name="Abbasov M."/>
            <person name="Kaur K."/>
            <person name="Hamwieh A."/>
            <person name="Solovyev V."/>
            <person name="Salamov A."/>
            <person name="Braich B."/>
            <person name="Kosarev P."/>
            <person name="Mahmoud A."/>
            <person name="Hajiyev E."/>
            <person name="Babayeva S."/>
            <person name="Izzatullayeva V."/>
            <person name="Mammadov A."/>
            <person name="Mammadov A."/>
            <person name="Sharifova S."/>
            <person name="Ojaghi J."/>
            <person name="Eynullazada K."/>
            <person name="Bayramov B."/>
            <person name="Abdulazimova A."/>
            <person name="Shahmuradov I."/>
        </authorList>
    </citation>
    <scope>NUCLEOTIDE SEQUENCE [LARGE SCALE GENOMIC DNA]</scope>
    <source>
        <strain evidence="3">cv. AG2017</strain>
        <tissue evidence="2">Leaf</tissue>
    </source>
</reference>
<evidence type="ECO:0000259" key="1">
    <source>
        <dbReference type="Pfam" id="PF04762"/>
    </source>
</evidence>
<dbReference type="PANTHER" id="PTHR12747:SF0">
    <property type="entry name" value="ELONGATOR COMPLEX PROTEIN 1"/>
    <property type="match status" value="1"/>
</dbReference>
<dbReference type="Proteomes" id="UP000233551">
    <property type="component" value="Unassembled WGS sequence"/>
</dbReference>
<proteinExistence type="predicted"/>
<gene>
    <name evidence="2" type="ORF">CRG98_049166</name>
</gene>
<accession>A0A2I0HFP0</accession>
<evidence type="ECO:0000313" key="2">
    <source>
        <dbReference type="EMBL" id="PKI26145.1"/>
    </source>
</evidence>
<keyword evidence="3" id="KW-1185">Reference proteome</keyword>
<dbReference type="GO" id="GO:0033588">
    <property type="term" value="C:elongator holoenzyme complex"/>
    <property type="evidence" value="ECO:0007669"/>
    <property type="project" value="InterPro"/>
</dbReference>
<organism evidence="2 3">
    <name type="scientific">Punica granatum</name>
    <name type="common">Pomegranate</name>
    <dbReference type="NCBI Taxonomy" id="22663"/>
    <lineage>
        <taxon>Eukaryota</taxon>
        <taxon>Viridiplantae</taxon>
        <taxon>Streptophyta</taxon>
        <taxon>Embryophyta</taxon>
        <taxon>Tracheophyta</taxon>
        <taxon>Spermatophyta</taxon>
        <taxon>Magnoliopsida</taxon>
        <taxon>eudicotyledons</taxon>
        <taxon>Gunneridae</taxon>
        <taxon>Pentapetalae</taxon>
        <taxon>rosids</taxon>
        <taxon>malvids</taxon>
        <taxon>Myrtales</taxon>
        <taxon>Lythraceae</taxon>
        <taxon>Punica</taxon>
    </lineage>
</organism>
<dbReference type="InterPro" id="IPR006849">
    <property type="entry name" value="Elp1"/>
</dbReference>
<dbReference type="GO" id="GO:0002926">
    <property type="term" value="P:tRNA wobble base 5-methoxycarbonylmethyl-2-thiouridinylation"/>
    <property type="evidence" value="ECO:0007669"/>
    <property type="project" value="TreeGrafter"/>
</dbReference>
<dbReference type="PANTHER" id="PTHR12747">
    <property type="entry name" value="ELONGATOR COMPLEX PROTEIN 1"/>
    <property type="match status" value="1"/>
</dbReference>
<dbReference type="EMBL" id="PGOL01036246">
    <property type="protein sequence ID" value="PKI26145.1"/>
    <property type="molecule type" value="Genomic_DNA"/>
</dbReference>
<dbReference type="Pfam" id="PF04762">
    <property type="entry name" value="Beta-prop_ELP1_1st"/>
    <property type="match status" value="1"/>
</dbReference>
<sequence length="79" mass="8411">MEKEALILGTSNGLMLLHSVDAHVTEVVGRVEGGIKCISPSPDGDLLGITTGFGQLLVMTHDWDLLHETTAEDLPEAVD</sequence>
<dbReference type="AlphaFoldDB" id="A0A2I0HFP0"/>
<name>A0A2I0HFP0_PUNGR</name>